<evidence type="ECO:0000313" key="1">
    <source>
        <dbReference type="Proteomes" id="UP000790787"/>
    </source>
</evidence>
<organism evidence="1 2">
    <name type="scientific">Nicotiana tabacum</name>
    <name type="common">Common tobacco</name>
    <dbReference type="NCBI Taxonomy" id="4097"/>
    <lineage>
        <taxon>Eukaryota</taxon>
        <taxon>Viridiplantae</taxon>
        <taxon>Streptophyta</taxon>
        <taxon>Embryophyta</taxon>
        <taxon>Tracheophyta</taxon>
        <taxon>Spermatophyta</taxon>
        <taxon>Magnoliopsida</taxon>
        <taxon>eudicotyledons</taxon>
        <taxon>Gunneridae</taxon>
        <taxon>Pentapetalae</taxon>
        <taxon>asterids</taxon>
        <taxon>lamiids</taxon>
        <taxon>Solanales</taxon>
        <taxon>Solanaceae</taxon>
        <taxon>Nicotianoideae</taxon>
        <taxon>Nicotianeae</taxon>
        <taxon>Nicotiana</taxon>
    </lineage>
</organism>
<evidence type="ECO:0000313" key="2">
    <source>
        <dbReference type="RefSeq" id="XP_075097868.1"/>
    </source>
</evidence>
<dbReference type="Proteomes" id="UP000790787">
    <property type="component" value="Chromosome 21"/>
</dbReference>
<accession>A0AC58TKX6</accession>
<reference evidence="2" key="2">
    <citation type="submission" date="2025-08" db="UniProtKB">
        <authorList>
            <consortium name="RefSeq"/>
        </authorList>
    </citation>
    <scope>IDENTIFICATION</scope>
    <source>
        <tissue evidence="2">Leaf</tissue>
    </source>
</reference>
<protein>
    <submittedName>
        <fullName evidence="2">Uncharacterized protein LOC142175188</fullName>
    </submittedName>
</protein>
<proteinExistence type="predicted"/>
<name>A0AC58TKX6_TOBAC</name>
<gene>
    <name evidence="2" type="primary">LOC142175188</name>
</gene>
<dbReference type="RefSeq" id="XP_075097868.1">
    <property type="nucleotide sequence ID" value="XM_075241767.1"/>
</dbReference>
<sequence>MHSIGEKHKKVAPFKKNNYVCLSYYLEDENRPILRVSVVEKSVELTNSPPMEQHYSHGLDDIEEDLLNIDIPKMDPLNMDIPETEEEEYANFSGVEGNSQEVEATTQSNHNYEDGTKFYKVLSFKNKRELVVSLKLSSLKASFCFKLVKSTKFVYCVKYVDNNCKWWLRAIKYIRTDRIYITRYKNEHTCESQHLTEKYPHASVNVIGEYIHYKFEEGRGPSNKEIMETVRLDLGCNVSYYKCMKGGHIAKAMYRYALRKANERSKTALKLDNCGKFQYFFVAYEAWIQGFLFMRKVIAIGGTFLMGKYRGVLLSAVTQDSENHIFPVAFCVLDKECDAAYEYFFEQLSSIHPDSVELCIISDRHISIANGISKFYPQAHHGFFIRHLVENIRKNFYCGDLLHHYYSAAKAYRIDKFNDHFQQINNNDVRVSKYLEEDVRFHKWSRAHFPGNMYINVNSLVKHI</sequence>
<reference evidence="1" key="1">
    <citation type="journal article" date="2014" name="Nat. Commun.">
        <title>The tobacco genome sequence and its comparison with those of tomato and potato.</title>
        <authorList>
            <person name="Sierro N."/>
            <person name="Battey J.N."/>
            <person name="Ouadi S."/>
            <person name="Bakaher N."/>
            <person name="Bovet L."/>
            <person name="Willig A."/>
            <person name="Goepfert S."/>
            <person name="Peitsch M.C."/>
            <person name="Ivanov N.V."/>
        </authorList>
    </citation>
    <scope>NUCLEOTIDE SEQUENCE [LARGE SCALE GENOMIC DNA]</scope>
</reference>
<keyword evidence="1" id="KW-1185">Reference proteome</keyword>